<dbReference type="AlphaFoldDB" id="A0A2T1LS69"/>
<reference evidence="2 3" key="1">
    <citation type="submission" date="2018-03" db="EMBL/GenBank/DDBJ databases">
        <title>The ancient ancestry and fast evolution of plastids.</title>
        <authorList>
            <person name="Moore K.R."/>
            <person name="Magnabosco C."/>
            <person name="Momper L."/>
            <person name="Gold D.A."/>
            <person name="Bosak T."/>
            <person name="Fournier G.P."/>
        </authorList>
    </citation>
    <scope>NUCLEOTIDE SEQUENCE [LARGE SCALE GENOMIC DNA]</scope>
    <source>
        <strain evidence="2 3">CCALA 016</strain>
    </source>
</reference>
<evidence type="ECO:0000313" key="2">
    <source>
        <dbReference type="EMBL" id="PSF32464.1"/>
    </source>
</evidence>
<feature type="transmembrane region" description="Helical" evidence="1">
    <location>
        <begin position="12"/>
        <end position="32"/>
    </location>
</feature>
<feature type="transmembrane region" description="Helical" evidence="1">
    <location>
        <begin position="121"/>
        <end position="141"/>
    </location>
</feature>
<proteinExistence type="predicted"/>
<keyword evidence="1" id="KW-0812">Transmembrane</keyword>
<dbReference type="RefSeq" id="WP_106458961.1">
    <property type="nucleotide sequence ID" value="NZ_PXOH01000037.1"/>
</dbReference>
<comment type="caution">
    <text evidence="2">The sequence shown here is derived from an EMBL/GenBank/DDBJ whole genome shotgun (WGS) entry which is preliminary data.</text>
</comment>
<evidence type="ECO:0000313" key="3">
    <source>
        <dbReference type="Proteomes" id="UP000239001"/>
    </source>
</evidence>
<keyword evidence="1" id="KW-0472">Membrane</keyword>
<gene>
    <name evidence="2" type="ORF">C7H19_21440</name>
</gene>
<accession>A0A2T1LS69</accession>
<name>A0A2T1LS69_9CHRO</name>
<dbReference type="OrthoDB" id="424528at2"/>
<keyword evidence="1" id="KW-1133">Transmembrane helix</keyword>
<feature type="transmembrane region" description="Helical" evidence="1">
    <location>
        <begin position="38"/>
        <end position="58"/>
    </location>
</feature>
<organism evidence="2 3">
    <name type="scientific">Aphanothece hegewaldii CCALA 016</name>
    <dbReference type="NCBI Taxonomy" id="2107694"/>
    <lineage>
        <taxon>Bacteria</taxon>
        <taxon>Bacillati</taxon>
        <taxon>Cyanobacteriota</taxon>
        <taxon>Cyanophyceae</taxon>
        <taxon>Oscillatoriophycideae</taxon>
        <taxon>Chroococcales</taxon>
        <taxon>Aphanothecaceae</taxon>
        <taxon>Aphanothece</taxon>
    </lineage>
</organism>
<dbReference type="Proteomes" id="UP000239001">
    <property type="component" value="Unassembled WGS sequence"/>
</dbReference>
<protein>
    <submittedName>
        <fullName evidence="2">Uncharacterized protein</fullName>
    </submittedName>
</protein>
<sequence>MQALKRELKKIGSLALFFFIGFGYILLLMKLFLKEYSISSYVLSKAFVGSLIAAKAVVLMEMSPWMERFRGSARYVSVLYKTFVYTLAVLIIGLIERLIDGYLKTKSISGAIELFINSEHFYPFLATILCIAVVFLIHNIFTEIDTYLGKGNLLKFFFNRPQTQQNRL</sequence>
<dbReference type="EMBL" id="PXOH01000037">
    <property type="protein sequence ID" value="PSF32464.1"/>
    <property type="molecule type" value="Genomic_DNA"/>
</dbReference>
<feature type="transmembrane region" description="Helical" evidence="1">
    <location>
        <begin position="78"/>
        <end position="95"/>
    </location>
</feature>
<evidence type="ECO:0000256" key="1">
    <source>
        <dbReference type="SAM" id="Phobius"/>
    </source>
</evidence>
<keyword evidence="3" id="KW-1185">Reference proteome</keyword>
<reference evidence="2 3" key="2">
    <citation type="submission" date="2018-03" db="EMBL/GenBank/DDBJ databases">
        <authorList>
            <person name="Keele B.F."/>
        </authorList>
    </citation>
    <scope>NUCLEOTIDE SEQUENCE [LARGE SCALE GENOMIC DNA]</scope>
    <source>
        <strain evidence="2 3">CCALA 016</strain>
    </source>
</reference>